<dbReference type="RefSeq" id="WP_089813694.1">
    <property type="nucleotide sequence ID" value="NZ_FOZK01000001.1"/>
</dbReference>
<dbReference type="AlphaFoldDB" id="A0A1I6KD33"/>
<name>A0A1I6KD33_9EURY</name>
<sequence>MADDHETAQELGIGFGETVYSEDGVALGTIRGFDEHGFYVTQEDGIEALSSEHVTPGRSGEGELMWRCWNCGEMGEIEDIPQECPNCGAPKEEIYYWTED</sequence>
<proteinExistence type="predicted"/>
<dbReference type="InterPro" id="IPR055554">
    <property type="entry name" value="DUF7130"/>
</dbReference>
<protein>
    <recommendedName>
        <fullName evidence="1">DUF7130 domain-containing protein</fullName>
    </recommendedName>
</protein>
<evidence type="ECO:0000313" key="3">
    <source>
        <dbReference type="Proteomes" id="UP000199062"/>
    </source>
</evidence>
<dbReference type="OrthoDB" id="45654at2157"/>
<dbReference type="Gene3D" id="2.20.28.10">
    <property type="match status" value="1"/>
</dbReference>
<evidence type="ECO:0000259" key="1">
    <source>
        <dbReference type="Pfam" id="PF23458"/>
    </source>
</evidence>
<dbReference type="STRING" id="767519.SAMN05216559_0579"/>
<organism evidence="2 3">
    <name type="scientific">Halomicrobium zhouii</name>
    <dbReference type="NCBI Taxonomy" id="767519"/>
    <lineage>
        <taxon>Archaea</taxon>
        <taxon>Methanobacteriati</taxon>
        <taxon>Methanobacteriota</taxon>
        <taxon>Stenosarchaea group</taxon>
        <taxon>Halobacteria</taxon>
        <taxon>Halobacteriales</taxon>
        <taxon>Haloarculaceae</taxon>
        <taxon>Halomicrobium</taxon>
    </lineage>
</organism>
<keyword evidence="3" id="KW-1185">Reference proteome</keyword>
<dbReference type="Proteomes" id="UP000199062">
    <property type="component" value="Unassembled WGS sequence"/>
</dbReference>
<gene>
    <name evidence="2" type="ORF">SAMN05216559_0579</name>
</gene>
<reference evidence="2 3" key="1">
    <citation type="submission" date="2016-10" db="EMBL/GenBank/DDBJ databases">
        <authorList>
            <person name="de Groot N.N."/>
        </authorList>
    </citation>
    <scope>NUCLEOTIDE SEQUENCE [LARGE SCALE GENOMIC DNA]</scope>
    <source>
        <strain evidence="2 3">CGMCC 1.10457</strain>
    </source>
</reference>
<dbReference type="EMBL" id="FOZK01000001">
    <property type="protein sequence ID" value="SFR89111.1"/>
    <property type="molecule type" value="Genomic_DNA"/>
</dbReference>
<evidence type="ECO:0000313" key="2">
    <source>
        <dbReference type="EMBL" id="SFR89111.1"/>
    </source>
</evidence>
<dbReference type="Pfam" id="PF23458">
    <property type="entry name" value="DUF7130"/>
    <property type="match status" value="1"/>
</dbReference>
<dbReference type="SUPFAM" id="SSF57802">
    <property type="entry name" value="Rubredoxin-like"/>
    <property type="match status" value="1"/>
</dbReference>
<accession>A0A1I6KD33</accession>
<feature type="domain" description="DUF7130" evidence="1">
    <location>
        <begin position="15"/>
        <end position="100"/>
    </location>
</feature>